<protein>
    <recommendedName>
        <fullName evidence="1">Bacterial virulence domain-containing protein</fullName>
    </recommendedName>
</protein>
<dbReference type="HOGENOM" id="CLU_094145_1_0_5"/>
<evidence type="ECO:0000259" key="1">
    <source>
        <dbReference type="Pfam" id="PF06057"/>
    </source>
</evidence>
<dbReference type="Pfam" id="PF06057">
    <property type="entry name" value="VirJ"/>
    <property type="match status" value="1"/>
</dbReference>
<dbReference type="InterPro" id="IPR010333">
    <property type="entry name" value="VirJ"/>
</dbReference>
<dbReference type="KEGG" id="ssan:NX02_07050"/>
<organism evidence="2 3">
    <name type="scientific">Sphingomonas sanxanigenens DSM 19645 = NX02</name>
    <dbReference type="NCBI Taxonomy" id="1123269"/>
    <lineage>
        <taxon>Bacteria</taxon>
        <taxon>Pseudomonadati</taxon>
        <taxon>Pseudomonadota</taxon>
        <taxon>Alphaproteobacteria</taxon>
        <taxon>Sphingomonadales</taxon>
        <taxon>Sphingomonadaceae</taxon>
        <taxon>Sphingomonas</taxon>
    </lineage>
</organism>
<dbReference type="RefSeq" id="WP_047099749.1">
    <property type="nucleotide sequence ID" value="NZ_CP006644.1"/>
</dbReference>
<keyword evidence="3" id="KW-1185">Reference proteome</keyword>
<proteinExistence type="predicted"/>
<feature type="domain" description="Bacterial virulence" evidence="1">
    <location>
        <begin position="51"/>
        <end position="231"/>
    </location>
</feature>
<dbReference type="Gene3D" id="3.40.50.1820">
    <property type="entry name" value="alpha/beta hydrolase"/>
    <property type="match status" value="1"/>
</dbReference>
<dbReference type="Proteomes" id="UP000018851">
    <property type="component" value="Chromosome"/>
</dbReference>
<evidence type="ECO:0000313" key="2">
    <source>
        <dbReference type="EMBL" id="AHE53137.1"/>
    </source>
</evidence>
<dbReference type="InterPro" id="IPR029058">
    <property type="entry name" value="AB_hydrolase_fold"/>
</dbReference>
<dbReference type="PATRIC" id="fig|1123269.5.peg.1365"/>
<reference evidence="2 3" key="1">
    <citation type="submission" date="2013-07" db="EMBL/GenBank/DDBJ databases">
        <title>Completed genome of Sphingomonas sanxanigenens NX02.</title>
        <authorList>
            <person name="Ma T."/>
            <person name="Huang H."/>
            <person name="Wu M."/>
            <person name="Li X."/>
            <person name="Li G."/>
        </authorList>
    </citation>
    <scope>NUCLEOTIDE SEQUENCE [LARGE SCALE GENOMIC DNA]</scope>
    <source>
        <strain evidence="2 3">NX02</strain>
    </source>
</reference>
<dbReference type="SUPFAM" id="SSF53474">
    <property type="entry name" value="alpha/beta-Hydrolases"/>
    <property type="match status" value="1"/>
</dbReference>
<dbReference type="OrthoDB" id="9807916at2"/>
<dbReference type="EMBL" id="CP006644">
    <property type="protein sequence ID" value="AHE53137.1"/>
    <property type="molecule type" value="Genomic_DNA"/>
</dbReference>
<name>W0A9I2_9SPHN</name>
<dbReference type="eggNOG" id="COG3946">
    <property type="taxonomic scope" value="Bacteria"/>
</dbReference>
<dbReference type="ESTHER" id="9sphn-w0a9i2">
    <property type="family name" value="VirJ"/>
</dbReference>
<evidence type="ECO:0000313" key="3">
    <source>
        <dbReference type="Proteomes" id="UP000018851"/>
    </source>
</evidence>
<sequence length="243" mass="25556">MSRLRRLMVVLALLVAAAGGFAGWLAHIGYFGGPVFFEIPAKPGTSAQGAVAVLLSGDLGFRIGMGPRIADRLAADGIPVIGVSSLAYFRTQRTPADAQALLAKAARRALAFGHGDRLILIGQSFGADMLHVGLTRLPADLRGKVQMVALVVPTDTVFFRASPGELFNWARPDAAALPTARALTWVPTVCIRGVDEADSLCPALTQPNVRGVALPGGHALHHDIDALYAALRREILATAPRAT</sequence>
<dbReference type="STRING" id="1123269.NX02_07050"/>
<dbReference type="AlphaFoldDB" id="W0A9I2"/>
<accession>W0A9I2</accession>
<gene>
    <name evidence="2" type="ORF">NX02_07050</name>
</gene>